<name>A0A2R6BC05_9ARCH</name>
<evidence type="ECO:0000313" key="1">
    <source>
        <dbReference type="EMBL" id="PSN96167.1"/>
    </source>
</evidence>
<dbReference type="AlphaFoldDB" id="A0A2R6BC05"/>
<accession>A0A2R6BC05</accession>
<protein>
    <submittedName>
        <fullName evidence="1">Uncharacterized protein</fullName>
    </submittedName>
</protein>
<dbReference type="Proteomes" id="UP000241284">
    <property type="component" value="Unassembled WGS sequence"/>
</dbReference>
<reference evidence="1 2" key="1">
    <citation type="submission" date="2017-04" db="EMBL/GenBank/DDBJ databases">
        <title>Novel microbial lineages endemic to geothermal iron-oxide mats fill important gaps in the evolutionary history of Archaea.</title>
        <authorList>
            <person name="Jay Z.J."/>
            <person name="Beam J.P."/>
            <person name="Dlakic M."/>
            <person name="Rusch D.B."/>
            <person name="Kozubal M.A."/>
            <person name="Inskeep W.P."/>
        </authorList>
    </citation>
    <scope>NUCLEOTIDE SEQUENCE [LARGE SCALE GENOMIC DNA]</scope>
    <source>
        <strain evidence="1">ECH_B_2</strain>
    </source>
</reference>
<organism evidence="1 2">
    <name type="scientific">Candidatus Marsarchaeota G2 archaeon ECH_B_2</name>
    <dbReference type="NCBI Taxonomy" id="1978160"/>
    <lineage>
        <taxon>Archaea</taxon>
        <taxon>Candidatus Marsarchaeota</taxon>
        <taxon>Candidatus Marsarchaeota group 2</taxon>
    </lineage>
</organism>
<sequence>MLLYAFGLSLRKTPGFFWLLSEPLSKSSVQDWMKKVEAKLSFEPVQSWQRAIAVDESVVKC</sequence>
<dbReference type="EMBL" id="NEXH01000004">
    <property type="protein sequence ID" value="PSN96167.1"/>
    <property type="molecule type" value="Genomic_DNA"/>
</dbReference>
<comment type="caution">
    <text evidence="1">The sequence shown here is derived from an EMBL/GenBank/DDBJ whole genome shotgun (WGS) entry which is preliminary data.</text>
</comment>
<evidence type="ECO:0000313" key="2">
    <source>
        <dbReference type="Proteomes" id="UP000241284"/>
    </source>
</evidence>
<feature type="non-terminal residue" evidence="1">
    <location>
        <position position="61"/>
    </location>
</feature>
<proteinExistence type="predicted"/>
<gene>
    <name evidence="1" type="ORF">B9Q06_03560</name>
</gene>